<dbReference type="OrthoDB" id="1361301at2"/>
<evidence type="ECO:0008006" key="3">
    <source>
        <dbReference type="Google" id="ProtNLM"/>
    </source>
</evidence>
<sequence length="119" mass="13606">MQSKAAKIVFIVLVVLAGAGAFWMYKFGPDSFSHNDTRKKYETYVQAEGTILTKEQRGSAIKKNTFWTVQFRDKDDKLQTVKIFDNTATGKEIGEKITVYYNPSDPSECIDEKEYTDVM</sequence>
<protein>
    <recommendedName>
        <fullName evidence="3">DUF3592 domain-containing protein</fullName>
    </recommendedName>
</protein>
<accession>A0A1M7D1K9</accession>
<dbReference type="RefSeq" id="WP_068841857.1">
    <property type="nucleotide sequence ID" value="NZ_FRBT01000002.1"/>
</dbReference>
<dbReference type="Proteomes" id="UP000184028">
    <property type="component" value="Unassembled WGS sequence"/>
</dbReference>
<dbReference type="STRING" id="946677.SAMN05444484_102387"/>
<evidence type="ECO:0000313" key="1">
    <source>
        <dbReference type="EMBL" id="SHL73318.1"/>
    </source>
</evidence>
<dbReference type="EMBL" id="FRBT01000002">
    <property type="protein sequence ID" value="SHL73318.1"/>
    <property type="molecule type" value="Genomic_DNA"/>
</dbReference>
<dbReference type="AlphaFoldDB" id="A0A1M7D1K9"/>
<reference evidence="2" key="1">
    <citation type="submission" date="2016-11" db="EMBL/GenBank/DDBJ databases">
        <authorList>
            <person name="Varghese N."/>
            <person name="Submissions S."/>
        </authorList>
    </citation>
    <scope>NUCLEOTIDE SEQUENCE [LARGE SCALE GENOMIC DNA]</scope>
    <source>
        <strain evidence="2">DSM 24724</strain>
    </source>
</reference>
<evidence type="ECO:0000313" key="2">
    <source>
        <dbReference type="Proteomes" id="UP000184028"/>
    </source>
</evidence>
<organism evidence="1 2">
    <name type="scientific">Flavobacterium chilense</name>
    <dbReference type="NCBI Taxonomy" id="946677"/>
    <lineage>
        <taxon>Bacteria</taxon>
        <taxon>Pseudomonadati</taxon>
        <taxon>Bacteroidota</taxon>
        <taxon>Flavobacteriia</taxon>
        <taxon>Flavobacteriales</taxon>
        <taxon>Flavobacteriaceae</taxon>
        <taxon>Flavobacterium</taxon>
    </lineage>
</organism>
<name>A0A1M7D1K9_9FLAO</name>
<proteinExistence type="predicted"/>
<keyword evidence="2" id="KW-1185">Reference proteome</keyword>
<gene>
    <name evidence="1" type="ORF">SAMN05444484_102387</name>
</gene>